<feature type="transmembrane region" description="Helical" evidence="2">
    <location>
        <begin position="12"/>
        <end position="33"/>
    </location>
</feature>
<dbReference type="OrthoDB" id="3263055at2759"/>
<dbReference type="EMBL" id="JAACJN010000006">
    <property type="protein sequence ID" value="KAF5392313.1"/>
    <property type="molecule type" value="Genomic_DNA"/>
</dbReference>
<dbReference type="Pfam" id="PF20152">
    <property type="entry name" value="DUF6534"/>
    <property type="match status" value="1"/>
</dbReference>
<evidence type="ECO:0000259" key="3">
    <source>
        <dbReference type="Pfam" id="PF20152"/>
    </source>
</evidence>
<evidence type="ECO:0000313" key="4">
    <source>
        <dbReference type="EMBL" id="KAF5392313.1"/>
    </source>
</evidence>
<evidence type="ECO:0000313" key="5">
    <source>
        <dbReference type="Proteomes" id="UP000518752"/>
    </source>
</evidence>
<name>A0A8H5HZF9_9AGAR</name>
<keyword evidence="5" id="KW-1185">Reference proteome</keyword>
<comment type="caution">
    <text evidence="4">The sequence shown here is derived from an EMBL/GenBank/DDBJ whole genome shotgun (WGS) entry which is preliminary data.</text>
</comment>
<feature type="transmembrane region" description="Helical" evidence="2">
    <location>
        <begin position="172"/>
        <end position="193"/>
    </location>
</feature>
<dbReference type="PANTHER" id="PTHR40465:SF1">
    <property type="entry name" value="DUF6534 DOMAIN-CONTAINING PROTEIN"/>
    <property type="match status" value="1"/>
</dbReference>
<protein>
    <recommendedName>
        <fullName evidence="3">DUF6534 domain-containing protein</fullName>
    </recommendedName>
</protein>
<feature type="region of interest" description="Disordered" evidence="1">
    <location>
        <begin position="267"/>
        <end position="303"/>
    </location>
</feature>
<accession>A0A8H5HZF9</accession>
<evidence type="ECO:0000256" key="2">
    <source>
        <dbReference type="SAM" id="Phobius"/>
    </source>
</evidence>
<feature type="domain" description="DUF6534" evidence="3">
    <location>
        <begin position="96"/>
        <end position="204"/>
    </location>
</feature>
<keyword evidence="2" id="KW-0812">Transmembrane</keyword>
<feature type="transmembrane region" description="Helical" evidence="2">
    <location>
        <begin position="131"/>
        <end position="152"/>
    </location>
</feature>
<keyword evidence="2" id="KW-0472">Membrane</keyword>
<evidence type="ECO:0000256" key="1">
    <source>
        <dbReference type="SAM" id="MobiDB-lite"/>
    </source>
</evidence>
<keyword evidence="2" id="KW-1133">Transmembrane helix</keyword>
<proteinExistence type="predicted"/>
<reference evidence="4 5" key="1">
    <citation type="journal article" date="2020" name="ISME J.">
        <title>Uncovering the hidden diversity of litter-decomposition mechanisms in mushroom-forming fungi.</title>
        <authorList>
            <person name="Floudas D."/>
            <person name="Bentzer J."/>
            <person name="Ahren D."/>
            <person name="Johansson T."/>
            <person name="Persson P."/>
            <person name="Tunlid A."/>
        </authorList>
    </citation>
    <scope>NUCLEOTIDE SEQUENCE [LARGE SCALE GENOMIC DNA]</scope>
    <source>
        <strain evidence="4 5">CBS 406.79</strain>
    </source>
</reference>
<dbReference type="Proteomes" id="UP000518752">
    <property type="component" value="Unassembled WGS sequence"/>
</dbReference>
<organism evidence="4 5">
    <name type="scientific">Collybiopsis confluens</name>
    <dbReference type="NCBI Taxonomy" id="2823264"/>
    <lineage>
        <taxon>Eukaryota</taxon>
        <taxon>Fungi</taxon>
        <taxon>Dikarya</taxon>
        <taxon>Basidiomycota</taxon>
        <taxon>Agaricomycotina</taxon>
        <taxon>Agaricomycetes</taxon>
        <taxon>Agaricomycetidae</taxon>
        <taxon>Agaricales</taxon>
        <taxon>Marasmiineae</taxon>
        <taxon>Omphalotaceae</taxon>
        <taxon>Collybiopsis</taxon>
    </lineage>
</organism>
<gene>
    <name evidence="4" type="ORF">D9757_001612</name>
</gene>
<feature type="compositionally biased region" description="Polar residues" evidence="1">
    <location>
        <begin position="287"/>
        <end position="301"/>
    </location>
</feature>
<dbReference type="AlphaFoldDB" id="A0A8H5HZF9"/>
<dbReference type="PANTHER" id="PTHR40465">
    <property type="entry name" value="CHROMOSOME 1, WHOLE GENOME SHOTGUN SEQUENCE"/>
    <property type="match status" value="1"/>
</dbReference>
<dbReference type="InterPro" id="IPR045339">
    <property type="entry name" value="DUF6534"/>
</dbReference>
<sequence length="325" mass="35167">MEALDNTFGAALIGVIVAGVLLGVSLLQAYYYFSQQNDTPVVRSLVAAVVFFDVVHQIMISHTVSSASKLLQTWLPTSRYRCSLPIPALGNKKLASAAGDVLIAGTLTFLLQTSKTGFSRSDTMLNKLTLFAVNTGALTSLCAVASLISVSPSSRNLLYKLVKVLDRPTLKILAAPNTFIYISFFFCMGRLYTNSLLATLNARKMIRSAGENVHTTSGPNISFSFGSFARSFTKPAVSFASSANSRLTQPTELDIKIDTVHELRTQDYHHHHHQTNSKKEESDYGDSVTNESGSLTNLSNGSVEASVEEAVEVNAERSQSLCLAV</sequence>